<comment type="caution">
    <text evidence="21">The sequence shown here is derived from an EMBL/GenBank/DDBJ whole genome shotgun (WGS) entry which is preliminary data.</text>
</comment>
<feature type="transmembrane region" description="Helical" evidence="19">
    <location>
        <begin position="279"/>
        <end position="302"/>
    </location>
</feature>
<evidence type="ECO:0000256" key="14">
    <source>
        <dbReference type="ARBA" id="ARBA00023004"/>
    </source>
</evidence>
<reference evidence="21 22" key="1">
    <citation type="submission" date="2024-03" db="EMBL/GenBank/DDBJ databases">
        <title>Genome-scale model development and genomic sequencing of the oleaginous clade Lipomyces.</title>
        <authorList>
            <consortium name="Lawrence Berkeley National Laboratory"/>
            <person name="Czajka J.J."/>
            <person name="Han Y."/>
            <person name="Kim J."/>
            <person name="Mondo S.J."/>
            <person name="Hofstad B.A."/>
            <person name="Robles A."/>
            <person name="Haridas S."/>
            <person name="Riley R."/>
            <person name="LaButti K."/>
            <person name="Pangilinan J."/>
            <person name="Andreopoulos W."/>
            <person name="Lipzen A."/>
            <person name="Yan J."/>
            <person name="Wang M."/>
            <person name="Ng V."/>
            <person name="Grigoriev I.V."/>
            <person name="Spatafora J.W."/>
            <person name="Magnuson J.K."/>
            <person name="Baker S.E."/>
            <person name="Pomraning K.R."/>
        </authorList>
    </citation>
    <scope>NUCLEOTIDE SEQUENCE [LARGE SCALE GENOMIC DNA]</scope>
    <source>
        <strain evidence="21 22">Phaff 52-87</strain>
    </source>
</reference>
<dbReference type="Pfam" id="PF00173">
    <property type="entry name" value="Cyt-b5"/>
    <property type="match status" value="1"/>
</dbReference>
<evidence type="ECO:0000256" key="3">
    <source>
        <dbReference type="ARBA" id="ARBA00004760"/>
    </source>
</evidence>
<evidence type="ECO:0000256" key="5">
    <source>
        <dbReference type="ARBA" id="ARBA00009295"/>
    </source>
</evidence>
<accession>A0ABR1EYH4</accession>
<organism evidence="21 22">
    <name type="scientific">Myxozyma melibiosi</name>
    <dbReference type="NCBI Taxonomy" id="54550"/>
    <lineage>
        <taxon>Eukaryota</taxon>
        <taxon>Fungi</taxon>
        <taxon>Dikarya</taxon>
        <taxon>Ascomycota</taxon>
        <taxon>Saccharomycotina</taxon>
        <taxon>Lipomycetes</taxon>
        <taxon>Lipomycetales</taxon>
        <taxon>Lipomycetaceae</taxon>
        <taxon>Myxozyma</taxon>
    </lineage>
</organism>
<keyword evidence="9 19" id="KW-0812">Transmembrane</keyword>
<evidence type="ECO:0000256" key="15">
    <source>
        <dbReference type="ARBA" id="ARBA00023098"/>
    </source>
</evidence>
<evidence type="ECO:0000256" key="8">
    <source>
        <dbReference type="ARBA" id="ARBA00022617"/>
    </source>
</evidence>
<keyword evidence="12 19" id="KW-1133">Transmembrane helix</keyword>
<evidence type="ECO:0000259" key="20">
    <source>
        <dbReference type="PROSITE" id="PS50255"/>
    </source>
</evidence>
<evidence type="ECO:0000256" key="12">
    <source>
        <dbReference type="ARBA" id="ARBA00022989"/>
    </source>
</evidence>
<feature type="transmembrane region" description="Helical" evidence="19">
    <location>
        <begin position="422"/>
        <end position="441"/>
    </location>
</feature>
<dbReference type="Gene3D" id="3.10.120.10">
    <property type="entry name" value="Cytochrome b5-like heme/steroid binding domain"/>
    <property type="match status" value="1"/>
</dbReference>
<dbReference type="EC" id="1.14.19.18" evidence="6"/>
<dbReference type="PANTHER" id="PTHR19353">
    <property type="entry name" value="FATTY ACID DESATURASE 2"/>
    <property type="match status" value="1"/>
</dbReference>
<comment type="similarity">
    <text evidence="5">Belongs to the fatty acid desaturase type 1 family.</text>
</comment>
<dbReference type="PIRSF" id="PIRSF015921">
    <property type="entry name" value="FA_sphinglp_des"/>
    <property type="match status" value="1"/>
</dbReference>
<keyword evidence="16 19" id="KW-0472">Membrane</keyword>
<dbReference type="Pfam" id="PF00487">
    <property type="entry name" value="FA_desaturase"/>
    <property type="match status" value="1"/>
</dbReference>
<dbReference type="SMART" id="SM01117">
    <property type="entry name" value="Cyt-b5"/>
    <property type="match status" value="1"/>
</dbReference>
<keyword evidence="13" id="KW-0560">Oxidoreductase</keyword>
<feature type="transmembrane region" description="Helical" evidence="19">
    <location>
        <begin position="361"/>
        <end position="381"/>
    </location>
</feature>
<evidence type="ECO:0000256" key="7">
    <source>
        <dbReference type="ARBA" id="ARBA00016939"/>
    </source>
</evidence>
<dbReference type="SUPFAM" id="SSF55856">
    <property type="entry name" value="Cytochrome b5-like heme/steroid binding domain"/>
    <property type="match status" value="1"/>
</dbReference>
<feature type="transmembrane region" description="Helical" evidence="19">
    <location>
        <begin position="393"/>
        <end position="410"/>
    </location>
</feature>
<dbReference type="GeneID" id="90039272"/>
<keyword evidence="11" id="KW-0746">Sphingolipid metabolism</keyword>
<gene>
    <name evidence="21" type="ORF">BZA70DRAFT_285587</name>
</gene>
<keyword evidence="10" id="KW-0479">Metal-binding</keyword>
<dbReference type="Proteomes" id="UP001498771">
    <property type="component" value="Unassembled WGS sequence"/>
</dbReference>
<sequence>MATKRVFSPCEIEAQIASGKMIVIFENRVLRVPDSWLPRHPGSDKVVLHMVGRDATDEINSYHSEEAKDMARKYQIGVIEEPWVNMIPPIQGGVFRTAEQIAATEDEGVSVGAMSSGSATSSDDDDTCENAAARRRVITHNKGGATAASSIEKKSEKPIVVAPTARDVPTSEELFAKYEEQLLAEDLEKYPSLDYATQRSITEKYRALEEKLFREGYFQCTYWGYARECVRYVMFGGLAYFFLQVKWYMTSAFFLGFMWHQLVFTVHDAGHYAITHNFFIDNFVGAFIASYVGGLSVGWWKYNHNVHHFVTNDPVHDPDIQHLPFFAISTKLFGNVFSTYYEKTLWFDAAAQVFVRFQNYLYYPILCFGRFNLYRLAWQYLLLGQGPTKGRAAFWRYFEIVGQFFFWYWFGYKLVYQSLPSASVRIGYVLISHIVTMPLHVQITLSHFAMSTADLGASESFAQKMLRTTMDVDCPTWLDFFHGGLQFQAVHHLFPRMPRHNFRSAQKSVIEFCKDVGVQYCIYGFAEGNKEVIDRLAEIAKQATILRDCTKHINQELLATGKVDM</sequence>
<keyword evidence="15" id="KW-0443">Lipid metabolism</keyword>
<evidence type="ECO:0000256" key="18">
    <source>
        <dbReference type="SAM" id="MobiDB-lite"/>
    </source>
</evidence>
<dbReference type="RefSeq" id="XP_064765658.1">
    <property type="nucleotide sequence ID" value="XM_064913760.1"/>
</dbReference>
<comment type="pathway">
    <text evidence="4">Sphingolipid metabolism.</text>
</comment>
<evidence type="ECO:0000256" key="9">
    <source>
        <dbReference type="ARBA" id="ARBA00022692"/>
    </source>
</evidence>
<dbReference type="PANTHER" id="PTHR19353:SF30">
    <property type="entry name" value="DELTA 8-(E)-SPHINGOLIPID DESATURASE"/>
    <property type="match status" value="1"/>
</dbReference>
<evidence type="ECO:0000256" key="13">
    <source>
        <dbReference type="ARBA" id="ARBA00023002"/>
    </source>
</evidence>
<evidence type="ECO:0000256" key="10">
    <source>
        <dbReference type="ARBA" id="ARBA00022723"/>
    </source>
</evidence>
<dbReference type="InterPro" id="IPR001199">
    <property type="entry name" value="Cyt_B5-like_heme/steroid-bd"/>
</dbReference>
<evidence type="ECO:0000256" key="2">
    <source>
        <dbReference type="ARBA" id="ARBA00004141"/>
    </source>
</evidence>
<proteinExistence type="inferred from homology"/>
<dbReference type="CDD" id="cd03506">
    <property type="entry name" value="Delta6-FADS-like"/>
    <property type="match status" value="1"/>
</dbReference>
<evidence type="ECO:0000256" key="1">
    <source>
        <dbReference type="ARBA" id="ARBA00002593"/>
    </source>
</evidence>
<protein>
    <recommendedName>
        <fullName evidence="7">Delta 8-(E)-sphingolipid desaturase</fullName>
        <ecNumber evidence="6">1.14.19.18</ecNumber>
    </recommendedName>
</protein>
<feature type="compositionally biased region" description="Low complexity" evidence="18">
    <location>
        <begin position="109"/>
        <end position="121"/>
    </location>
</feature>
<evidence type="ECO:0000313" key="22">
    <source>
        <dbReference type="Proteomes" id="UP001498771"/>
    </source>
</evidence>
<keyword evidence="14" id="KW-0408">Iron</keyword>
<feature type="transmembrane region" description="Helical" evidence="19">
    <location>
        <begin position="237"/>
        <end position="259"/>
    </location>
</feature>
<dbReference type="EMBL" id="JBBJBU010000016">
    <property type="protein sequence ID" value="KAK7202625.1"/>
    <property type="molecule type" value="Genomic_DNA"/>
</dbReference>
<evidence type="ECO:0000256" key="19">
    <source>
        <dbReference type="SAM" id="Phobius"/>
    </source>
</evidence>
<evidence type="ECO:0000256" key="4">
    <source>
        <dbReference type="ARBA" id="ARBA00004991"/>
    </source>
</evidence>
<comment type="catalytic activity">
    <reaction evidence="17">
        <text>an N-acylsphing-4-enine + 2 Fe(II)-[cytochrome b5] + O2 + 2 H(+) = a (4E,8E)-4-sphinga-4,8-dienine ceramide + 2 Fe(III)-[cytochrome b5] + 2 H2O</text>
        <dbReference type="Rhea" id="RHEA:46280"/>
        <dbReference type="Rhea" id="RHEA-COMP:10438"/>
        <dbReference type="Rhea" id="RHEA-COMP:10439"/>
        <dbReference type="ChEBI" id="CHEBI:15377"/>
        <dbReference type="ChEBI" id="CHEBI:15378"/>
        <dbReference type="ChEBI" id="CHEBI:15379"/>
        <dbReference type="ChEBI" id="CHEBI:29033"/>
        <dbReference type="ChEBI" id="CHEBI:29034"/>
        <dbReference type="ChEBI" id="CHEBI:52639"/>
        <dbReference type="ChEBI" id="CHEBI:85953"/>
        <dbReference type="EC" id="1.14.19.18"/>
    </reaction>
</comment>
<dbReference type="PROSITE" id="PS50255">
    <property type="entry name" value="CYTOCHROME_B5_2"/>
    <property type="match status" value="1"/>
</dbReference>
<dbReference type="InterPro" id="IPR036400">
    <property type="entry name" value="Cyt_B5-like_heme/steroid_sf"/>
</dbReference>
<name>A0ABR1EYH4_9ASCO</name>
<keyword evidence="22" id="KW-1185">Reference proteome</keyword>
<feature type="region of interest" description="Disordered" evidence="18">
    <location>
        <begin position="108"/>
        <end position="129"/>
    </location>
</feature>
<comment type="function">
    <text evidence="1">Delta(8)-fatty-acid desaturase which introduces a double bond at the 8-position in the long-chain base (LCB) of ceramides. Required for the formation of the di-unsaturated sphingoid base (E,E)-sphinga-4,8-dienine during glucosylceramide (GluCer) biosynthesis.</text>
</comment>
<dbReference type="InterPro" id="IPR005804">
    <property type="entry name" value="FA_desaturase_dom"/>
</dbReference>
<evidence type="ECO:0000256" key="11">
    <source>
        <dbReference type="ARBA" id="ARBA00022919"/>
    </source>
</evidence>
<dbReference type="InterPro" id="IPR012171">
    <property type="entry name" value="Fatty_acid_desaturase"/>
</dbReference>
<evidence type="ECO:0000256" key="17">
    <source>
        <dbReference type="ARBA" id="ARBA00047420"/>
    </source>
</evidence>
<comment type="pathway">
    <text evidence="3">Lipid metabolism; sphingolipid metabolism.</text>
</comment>
<evidence type="ECO:0000256" key="16">
    <source>
        <dbReference type="ARBA" id="ARBA00023136"/>
    </source>
</evidence>
<keyword evidence="8" id="KW-0349">Heme</keyword>
<evidence type="ECO:0000256" key="6">
    <source>
        <dbReference type="ARBA" id="ARBA00012019"/>
    </source>
</evidence>
<evidence type="ECO:0000313" key="21">
    <source>
        <dbReference type="EMBL" id="KAK7202625.1"/>
    </source>
</evidence>
<feature type="domain" description="Cytochrome b5 heme-binding" evidence="20">
    <location>
        <begin position="4"/>
        <end position="80"/>
    </location>
</feature>
<comment type="subcellular location">
    <subcellularLocation>
        <location evidence="2">Membrane</location>
        <topology evidence="2">Multi-pass membrane protein</topology>
    </subcellularLocation>
</comment>